<gene>
    <name evidence="2" type="ORF">UV58_C0024G0009</name>
</gene>
<protein>
    <submittedName>
        <fullName evidence="2">Phosphoesterase, dhha1</fullName>
    </submittedName>
</protein>
<evidence type="ECO:0000313" key="3">
    <source>
        <dbReference type="Proteomes" id="UP000034810"/>
    </source>
</evidence>
<dbReference type="InterPro" id="IPR003156">
    <property type="entry name" value="DHHA1_dom"/>
</dbReference>
<sequence>MKDVVVLYHADCWDGFGAAWAAWKRFGKKAEYIPVSYEKDSPKGLTNKEIFLVDFCYDKGLMKKIISRNKKVVVIDHHVSRRDFVEGTKGWVYGTDNSGAVLSWKYFHPEKKIPKLLNYVEDNDLWKFKLWKSKEAILAADVLPYKFEIWDKLARDFENRRKFLEYVKKGEAILEYIKMIVDVLVEKGDRVVFEGKKSLAVNAPHLLASDIGNAIVKKGFPMGIVWYKENDGIHVSLRAQGKVDVSKIAVKYGGGGHKNASGFAWPENKKFPWKVI</sequence>
<reference evidence="2 3" key="1">
    <citation type="journal article" date="2015" name="Nature">
        <title>rRNA introns, odd ribosomes, and small enigmatic genomes across a large radiation of phyla.</title>
        <authorList>
            <person name="Brown C.T."/>
            <person name="Hug L.A."/>
            <person name="Thomas B.C."/>
            <person name="Sharon I."/>
            <person name="Castelle C.J."/>
            <person name="Singh A."/>
            <person name="Wilkins M.J."/>
            <person name="Williams K.H."/>
            <person name="Banfield J.F."/>
        </authorList>
    </citation>
    <scope>NUCLEOTIDE SEQUENCE [LARGE SCALE GENOMIC DNA]</scope>
</reference>
<dbReference type="AlphaFoldDB" id="A0A0G1C6J7"/>
<name>A0A0G1C6J7_9BACT</name>
<dbReference type="Pfam" id="PF02272">
    <property type="entry name" value="DHHA1"/>
    <property type="match status" value="1"/>
</dbReference>
<dbReference type="Proteomes" id="UP000034810">
    <property type="component" value="Unassembled WGS sequence"/>
</dbReference>
<dbReference type="InterPro" id="IPR038763">
    <property type="entry name" value="DHH_sf"/>
</dbReference>
<dbReference type="Gene3D" id="3.10.310.30">
    <property type="match status" value="1"/>
</dbReference>
<dbReference type="EMBL" id="LCFA01000024">
    <property type="protein sequence ID" value="KKS81285.1"/>
    <property type="molecule type" value="Genomic_DNA"/>
</dbReference>
<proteinExistence type="predicted"/>
<dbReference type="PANTHER" id="PTHR46922">
    <property type="entry name" value="DHHA1 DOMAIN PROTEIN"/>
    <property type="match status" value="1"/>
</dbReference>
<feature type="domain" description="DHHA1" evidence="1">
    <location>
        <begin position="218"/>
        <end position="269"/>
    </location>
</feature>
<comment type="caution">
    <text evidence="2">The sequence shown here is derived from an EMBL/GenBank/DDBJ whole genome shotgun (WGS) entry which is preliminary data.</text>
</comment>
<evidence type="ECO:0000313" key="2">
    <source>
        <dbReference type="EMBL" id="KKS81285.1"/>
    </source>
</evidence>
<dbReference type="PANTHER" id="PTHR46922:SF4">
    <property type="entry name" value="DHHA1 DOMAIN PROTEIN"/>
    <property type="match status" value="1"/>
</dbReference>
<dbReference type="SUPFAM" id="SSF64182">
    <property type="entry name" value="DHH phosphoesterases"/>
    <property type="match status" value="1"/>
</dbReference>
<organism evidence="2 3">
    <name type="scientific">Candidatus Wolfebacteria bacterium GW2011_GWC1_43_10</name>
    <dbReference type="NCBI Taxonomy" id="1619011"/>
    <lineage>
        <taxon>Bacteria</taxon>
        <taxon>Candidatus Wolfeibacteriota</taxon>
    </lineage>
</organism>
<dbReference type="GO" id="GO:0003676">
    <property type="term" value="F:nucleic acid binding"/>
    <property type="evidence" value="ECO:0007669"/>
    <property type="project" value="InterPro"/>
</dbReference>
<accession>A0A0G1C6J7</accession>
<evidence type="ECO:0000259" key="1">
    <source>
        <dbReference type="Pfam" id="PF02272"/>
    </source>
</evidence>